<keyword evidence="5 6" id="KW-0413">Isomerase</keyword>
<evidence type="ECO:0000256" key="8">
    <source>
        <dbReference type="SAM" id="SignalP"/>
    </source>
</evidence>
<dbReference type="PROSITE" id="PS51257">
    <property type="entry name" value="PROKAR_LIPOPROTEIN"/>
    <property type="match status" value="1"/>
</dbReference>
<protein>
    <recommendedName>
        <fullName evidence="3 6">peptidylprolyl isomerase</fullName>
        <ecNumber evidence="3 6">5.2.1.8</ecNumber>
    </recommendedName>
</protein>
<evidence type="ECO:0000256" key="1">
    <source>
        <dbReference type="ARBA" id="ARBA00000971"/>
    </source>
</evidence>
<comment type="catalytic activity">
    <reaction evidence="1 6">
        <text>[protein]-peptidylproline (omega=180) = [protein]-peptidylproline (omega=0)</text>
        <dbReference type="Rhea" id="RHEA:16237"/>
        <dbReference type="Rhea" id="RHEA-COMP:10747"/>
        <dbReference type="Rhea" id="RHEA-COMP:10748"/>
        <dbReference type="ChEBI" id="CHEBI:83833"/>
        <dbReference type="ChEBI" id="CHEBI:83834"/>
        <dbReference type="EC" id="5.2.1.8"/>
    </reaction>
</comment>
<keyword evidence="8" id="KW-0732">Signal</keyword>
<evidence type="ECO:0000313" key="10">
    <source>
        <dbReference type="EMBL" id="NOV97721.1"/>
    </source>
</evidence>
<dbReference type="Gene3D" id="3.10.50.40">
    <property type="match status" value="2"/>
</dbReference>
<gene>
    <name evidence="10" type="ORF">HDG69_002296</name>
</gene>
<dbReference type="PANTHER" id="PTHR43811">
    <property type="entry name" value="FKBP-TYPE PEPTIDYL-PROLYL CIS-TRANS ISOMERASE FKPA"/>
    <property type="match status" value="1"/>
</dbReference>
<accession>A0ABX2A572</accession>
<evidence type="ECO:0000313" key="11">
    <source>
        <dbReference type="Proteomes" id="UP000757540"/>
    </source>
</evidence>
<evidence type="ECO:0000256" key="6">
    <source>
        <dbReference type="PROSITE-ProRule" id="PRU00277"/>
    </source>
</evidence>
<feature type="signal peptide" evidence="8">
    <location>
        <begin position="1"/>
        <end position="20"/>
    </location>
</feature>
<keyword evidence="11" id="KW-1185">Reference proteome</keyword>
<dbReference type="EC" id="5.2.1.8" evidence="3 6"/>
<dbReference type="PROSITE" id="PS50059">
    <property type="entry name" value="FKBP_PPIASE"/>
    <property type="match status" value="1"/>
</dbReference>
<evidence type="ECO:0000256" key="3">
    <source>
        <dbReference type="ARBA" id="ARBA00013194"/>
    </source>
</evidence>
<comment type="similarity">
    <text evidence="2">Belongs to the FKBP-type PPIase family.</text>
</comment>
<feature type="chain" id="PRO_5045775410" description="peptidylprolyl isomerase" evidence="8">
    <location>
        <begin position="21"/>
        <end position="325"/>
    </location>
</feature>
<proteinExistence type="inferred from homology"/>
<name>A0ABX2A572_9MICO</name>
<evidence type="ECO:0000256" key="2">
    <source>
        <dbReference type="ARBA" id="ARBA00006577"/>
    </source>
</evidence>
<sequence length="325" mass="33780">MKLRIPAAAGVALTASLVLAGCADDSGAPEENSPSAEASAEASESAAAPGQAEPTEADIAAVEAIEVTGEVGDEPELAFDALEVSVPTTVVVDSGDGDELTEGMKVTMHYVAYDAAGERIGSTWEQDYPESFLLGDPTYELLTAPLVGQSVGTRFLIANPTYDAQNEPSTVVNLVEITEAVEIPARAEGEAVEPADGLPTVTLDDQGAPSVEIPDGYEGSDELVVQTLIQGEGEEMDAEQTITAHYTGWTLDGEVFDSSWERGDPFSRPLAQMIPGWIEGLAGQAVGSQVLLVVPAEQAYGAEADGSHELAGEDLIFVVDILDAG</sequence>
<feature type="compositionally biased region" description="Low complexity" evidence="7">
    <location>
        <begin position="29"/>
        <end position="55"/>
    </location>
</feature>
<dbReference type="Proteomes" id="UP000757540">
    <property type="component" value="Unassembled WGS sequence"/>
</dbReference>
<feature type="region of interest" description="Disordered" evidence="7">
    <location>
        <begin position="25"/>
        <end position="55"/>
    </location>
</feature>
<dbReference type="PANTHER" id="PTHR43811:SF19">
    <property type="entry name" value="39 KDA FK506-BINDING NUCLEAR PROTEIN"/>
    <property type="match status" value="1"/>
</dbReference>
<evidence type="ECO:0000256" key="5">
    <source>
        <dbReference type="ARBA" id="ARBA00023235"/>
    </source>
</evidence>
<dbReference type="Pfam" id="PF00254">
    <property type="entry name" value="FKBP_C"/>
    <property type="match status" value="1"/>
</dbReference>
<dbReference type="InterPro" id="IPR001179">
    <property type="entry name" value="PPIase_FKBP_dom"/>
</dbReference>
<dbReference type="GO" id="GO:0003755">
    <property type="term" value="F:peptidyl-prolyl cis-trans isomerase activity"/>
    <property type="evidence" value="ECO:0007669"/>
    <property type="project" value="UniProtKB-EC"/>
</dbReference>
<feature type="domain" description="PPIase FKBP-type" evidence="9">
    <location>
        <begin position="239"/>
        <end position="325"/>
    </location>
</feature>
<organism evidence="10 11">
    <name type="scientific">Isoptericola halotolerans</name>
    <dbReference type="NCBI Taxonomy" id="300560"/>
    <lineage>
        <taxon>Bacteria</taxon>
        <taxon>Bacillati</taxon>
        <taxon>Actinomycetota</taxon>
        <taxon>Actinomycetes</taxon>
        <taxon>Micrococcales</taxon>
        <taxon>Promicromonosporaceae</taxon>
        <taxon>Isoptericola</taxon>
    </lineage>
</organism>
<dbReference type="SUPFAM" id="SSF54534">
    <property type="entry name" value="FKBP-like"/>
    <property type="match status" value="2"/>
</dbReference>
<evidence type="ECO:0000256" key="4">
    <source>
        <dbReference type="ARBA" id="ARBA00023110"/>
    </source>
</evidence>
<reference evidence="10 11" key="1">
    <citation type="submission" date="2020-05" db="EMBL/GenBank/DDBJ databases">
        <title>Genomic Encyclopedia of Type Strains, Phase III (KMG-III): the genomes of soil and plant-associated and newly described type strains.</title>
        <authorList>
            <person name="Whitman W."/>
        </authorList>
    </citation>
    <scope>NUCLEOTIDE SEQUENCE [LARGE SCALE GENOMIC DNA]</scope>
    <source>
        <strain evidence="10 11">KCTC 19046</strain>
    </source>
</reference>
<evidence type="ECO:0000259" key="9">
    <source>
        <dbReference type="PROSITE" id="PS50059"/>
    </source>
</evidence>
<dbReference type="InterPro" id="IPR046357">
    <property type="entry name" value="PPIase_dom_sf"/>
</dbReference>
<evidence type="ECO:0000256" key="7">
    <source>
        <dbReference type="SAM" id="MobiDB-lite"/>
    </source>
</evidence>
<keyword evidence="4 6" id="KW-0697">Rotamase</keyword>
<dbReference type="RefSeq" id="WP_343036399.1">
    <property type="nucleotide sequence ID" value="NZ_BAAAML010000009.1"/>
</dbReference>
<comment type="caution">
    <text evidence="10">The sequence shown here is derived from an EMBL/GenBank/DDBJ whole genome shotgun (WGS) entry which is preliminary data.</text>
</comment>
<dbReference type="EMBL" id="JABEZU010000002">
    <property type="protein sequence ID" value="NOV97721.1"/>
    <property type="molecule type" value="Genomic_DNA"/>
</dbReference>